<feature type="binding site" evidence="10">
    <location>
        <position position="50"/>
    </location>
    <ligand>
        <name>ATP</name>
        <dbReference type="ChEBI" id="CHEBI:30616"/>
    </ligand>
</feature>
<dbReference type="WBParaSite" id="PgR025_g092_t02">
    <property type="protein sequence ID" value="PgR025_g092_t02"/>
    <property type="gene ID" value="PgR025_g092"/>
</dbReference>
<dbReference type="InterPro" id="IPR008271">
    <property type="entry name" value="Ser/Thr_kinase_AS"/>
</dbReference>
<evidence type="ECO:0000313" key="15">
    <source>
        <dbReference type="WBParaSite" id="PgR025_g092_t02"/>
    </source>
</evidence>
<feature type="region of interest" description="Disordered" evidence="11">
    <location>
        <begin position="646"/>
        <end position="698"/>
    </location>
</feature>
<evidence type="ECO:0000313" key="13">
    <source>
        <dbReference type="Proteomes" id="UP000887569"/>
    </source>
</evidence>
<dbReference type="PROSITE" id="PS00107">
    <property type="entry name" value="PROTEIN_KINASE_ATP"/>
    <property type="match status" value="1"/>
</dbReference>
<evidence type="ECO:0000259" key="12">
    <source>
        <dbReference type="PROSITE" id="PS50011"/>
    </source>
</evidence>
<evidence type="ECO:0000256" key="9">
    <source>
        <dbReference type="ARBA" id="ARBA00048789"/>
    </source>
</evidence>
<keyword evidence="6 10" id="KW-0547">Nucleotide-binding</keyword>
<dbReference type="InterPro" id="IPR017441">
    <property type="entry name" value="Protein_kinase_ATP_BS"/>
</dbReference>
<dbReference type="PROSITE" id="PS50011">
    <property type="entry name" value="PROTEIN_KINASE_DOM"/>
    <property type="match status" value="1"/>
</dbReference>
<evidence type="ECO:0000256" key="8">
    <source>
        <dbReference type="ARBA" id="ARBA00022840"/>
    </source>
</evidence>
<protein>
    <recommendedName>
        <fullName evidence="2">IkappaB kinase</fullName>
        <ecNumber evidence="2">2.7.11.10</ecNumber>
    </recommendedName>
</protein>
<sequence>MVEMSSPVGLVSYTQDYFWTERGADMVGRGSFGQVHKGRHRETGEFVAVKTCEMHDDVAHQREIALLRSLDSPYIVKYLASQQLIDGSGRSAIIMELAESNVRDELNKAENYFGLPYEMLILLITHLERGLSYLNRRMVAHRDLKPANILICHSWDGMVFKLCDFGGSRIIDSSTQPLHTICGTPGYLNEYTAANLARNSRALTYTKDECDLWSVGCTIFECATGLLPFLPANGPADSAGMHNMMTCRPPDVVCGHAGVDGTFVWSRELPQDRCSYPESLQRVLCEFLRRLFDRRLSTRLTFEKFSQFCLELTSLRRFRLFLPNTITLEEYFDTSAAVHFERNYFDQDMRKRFPDYDVICVLAMPSGSATARLSPLLRGIVEQSTQIAVLALIKEKDTFVLPVRPPKPATCLVPLLEDLRDSGRETRFAIANVLRIEQQVSAFGEFVASITPFCDAFWGVLAAQQGGIFKDLNAARKIVDAVRVQSAALSLLSQTPQERNAIENNVRQAVNELNENGAAVNGIGKNLSEIKAAIKTLEAVKIPKHPSQKEKLETVIRNRTIDSRAGVLPKNNLLIDTDCRLVFNSLRNVIALHEQTATRIRVLLVEHIEQILRTLFDLSRILGRATKQFDESMQLIRVSQETNQHRVNATSSISNNSPSFMSADSSKALKCAKGDAEKQRSSAEESLRETKDLLRDLI</sequence>
<feature type="compositionally biased region" description="Low complexity" evidence="11">
    <location>
        <begin position="648"/>
        <end position="662"/>
    </location>
</feature>
<dbReference type="GO" id="GO:0005737">
    <property type="term" value="C:cytoplasm"/>
    <property type="evidence" value="ECO:0007669"/>
    <property type="project" value="UniProtKB-SubCell"/>
</dbReference>
<keyword evidence="3" id="KW-0963">Cytoplasm</keyword>
<comment type="subcellular location">
    <subcellularLocation>
        <location evidence="1">Cytoplasm</location>
    </subcellularLocation>
</comment>
<dbReference type="PANTHER" id="PTHR22969">
    <property type="entry name" value="IKB KINASE"/>
    <property type="match status" value="1"/>
</dbReference>
<comment type="catalytic activity">
    <reaction evidence="9">
        <text>L-seryl-[I-kappa-B protein] + ATP = O-phospho-L-seryl-[I-kappa-B protein] + ADP + H(+)</text>
        <dbReference type="Rhea" id="RHEA:19073"/>
        <dbReference type="Rhea" id="RHEA-COMP:13698"/>
        <dbReference type="Rhea" id="RHEA-COMP:13699"/>
        <dbReference type="ChEBI" id="CHEBI:15378"/>
        <dbReference type="ChEBI" id="CHEBI:29999"/>
        <dbReference type="ChEBI" id="CHEBI:30616"/>
        <dbReference type="ChEBI" id="CHEBI:83421"/>
        <dbReference type="ChEBI" id="CHEBI:456216"/>
        <dbReference type="EC" id="2.7.11.10"/>
    </reaction>
</comment>
<name>A0A915B3J7_PARUN</name>
<dbReference type="WBParaSite" id="PgR025_g092_t01">
    <property type="protein sequence ID" value="PgR025_g092_t01"/>
    <property type="gene ID" value="PgR025_g092"/>
</dbReference>
<evidence type="ECO:0000256" key="5">
    <source>
        <dbReference type="ARBA" id="ARBA00022679"/>
    </source>
</evidence>
<evidence type="ECO:0000256" key="2">
    <source>
        <dbReference type="ARBA" id="ARBA00012442"/>
    </source>
</evidence>
<dbReference type="PROSITE" id="PS00108">
    <property type="entry name" value="PROTEIN_KINASE_ST"/>
    <property type="match status" value="1"/>
</dbReference>
<evidence type="ECO:0000256" key="7">
    <source>
        <dbReference type="ARBA" id="ARBA00022777"/>
    </source>
</evidence>
<organism evidence="13 15">
    <name type="scientific">Parascaris univalens</name>
    <name type="common">Nematode worm</name>
    <dbReference type="NCBI Taxonomy" id="6257"/>
    <lineage>
        <taxon>Eukaryota</taxon>
        <taxon>Metazoa</taxon>
        <taxon>Ecdysozoa</taxon>
        <taxon>Nematoda</taxon>
        <taxon>Chromadorea</taxon>
        <taxon>Rhabditida</taxon>
        <taxon>Spirurina</taxon>
        <taxon>Ascaridomorpha</taxon>
        <taxon>Ascaridoidea</taxon>
        <taxon>Ascarididae</taxon>
        <taxon>Parascaris</taxon>
    </lineage>
</organism>
<evidence type="ECO:0000256" key="3">
    <source>
        <dbReference type="ARBA" id="ARBA00022490"/>
    </source>
</evidence>
<keyword evidence="7" id="KW-0418">Kinase</keyword>
<dbReference type="InterPro" id="IPR011009">
    <property type="entry name" value="Kinase-like_dom_sf"/>
</dbReference>
<dbReference type="Gene3D" id="1.10.510.10">
    <property type="entry name" value="Transferase(Phosphotransferase) domain 1"/>
    <property type="match status" value="1"/>
</dbReference>
<evidence type="ECO:0000256" key="4">
    <source>
        <dbReference type="ARBA" id="ARBA00022527"/>
    </source>
</evidence>
<dbReference type="SUPFAM" id="SSF56112">
    <property type="entry name" value="Protein kinase-like (PK-like)"/>
    <property type="match status" value="1"/>
</dbReference>
<dbReference type="EC" id="2.7.11.10" evidence="2"/>
<evidence type="ECO:0000256" key="10">
    <source>
        <dbReference type="PROSITE-ProRule" id="PRU10141"/>
    </source>
</evidence>
<dbReference type="GO" id="GO:0005524">
    <property type="term" value="F:ATP binding"/>
    <property type="evidence" value="ECO:0007669"/>
    <property type="project" value="UniProtKB-UniRule"/>
</dbReference>
<feature type="compositionally biased region" description="Basic and acidic residues" evidence="11">
    <location>
        <begin position="672"/>
        <end position="698"/>
    </location>
</feature>
<dbReference type="GO" id="GO:0008384">
    <property type="term" value="F:IkappaB kinase activity"/>
    <property type="evidence" value="ECO:0007669"/>
    <property type="project" value="UniProtKB-EC"/>
</dbReference>
<evidence type="ECO:0000313" key="14">
    <source>
        <dbReference type="WBParaSite" id="PgR025_g092_t01"/>
    </source>
</evidence>
<dbReference type="Pfam" id="PF00069">
    <property type="entry name" value="Pkinase"/>
    <property type="match status" value="1"/>
</dbReference>
<dbReference type="SMART" id="SM00220">
    <property type="entry name" value="S_TKc"/>
    <property type="match status" value="1"/>
</dbReference>
<keyword evidence="4" id="KW-0723">Serine/threonine-protein kinase</keyword>
<keyword evidence="5" id="KW-0808">Transferase</keyword>
<proteinExistence type="predicted"/>
<evidence type="ECO:0000256" key="6">
    <source>
        <dbReference type="ARBA" id="ARBA00022741"/>
    </source>
</evidence>
<evidence type="ECO:0000256" key="11">
    <source>
        <dbReference type="SAM" id="MobiDB-lite"/>
    </source>
</evidence>
<evidence type="ECO:0000256" key="1">
    <source>
        <dbReference type="ARBA" id="ARBA00004496"/>
    </source>
</evidence>
<keyword evidence="8 10" id="KW-0067">ATP-binding</keyword>
<dbReference type="InterPro" id="IPR051180">
    <property type="entry name" value="IKK"/>
</dbReference>
<reference evidence="14 15" key="1">
    <citation type="submission" date="2022-11" db="UniProtKB">
        <authorList>
            <consortium name="WormBaseParasite"/>
        </authorList>
    </citation>
    <scope>IDENTIFICATION</scope>
</reference>
<dbReference type="Proteomes" id="UP000887569">
    <property type="component" value="Unplaced"/>
</dbReference>
<accession>A0A915B3J7</accession>
<dbReference type="InterPro" id="IPR000719">
    <property type="entry name" value="Prot_kinase_dom"/>
</dbReference>
<keyword evidence="13" id="KW-1185">Reference proteome</keyword>
<dbReference type="AlphaFoldDB" id="A0A915B3J7"/>
<feature type="domain" description="Protein kinase" evidence="12">
    <location>
        <begin position="21"/>
        <end position="322"/>
    </location>
</feature>
<dbReference type="PANTHER" id="PTHR22969:SF15">
    <property type="entry name" value="FI05319P"/>
    <property type="match status" value="1"/>
</dbReference>